<accession>A0A0C2BT95</accession>
<dbReference type="GO" id="GO:0004553">
    <property type="term" value="F:hydrolase activity, hydrolyzing O-glycosyl compounds"/>
    <property type="evidence" value="ECO:0007669"/>
    <property type="project" value="InterPro"/>
</dbReference>
<dbReference type="InterPro" id="IPR000757">
    <property type="entry name" value="Beta-glucanase-like"/>
</dbReference>
<sequence length="256" mass="28732">MKRILVIFAAVLGLFAWHAPLLAQTVSPYGQSAYLYTLTFAEEFGNGLNPGIWNNHIWYESANPTVNYAVENGVLKIWPQRDASGNFFNRTIDTDGHFYQTYGFFEIEAKLPVGKGVWPAFWIFNHIGTRRPEIDIMEAYPGGGPASGWSDANLHPTAYGVTVWKDATALAGSKMIQTTDLSAGFHKYGLKWESSRMTFYFDGKPAYVLNVRMRDPMYILLSLWFGSASGTPDSTTPTGSGNAFEISYVRAWKFRF</sequence>
<organism evidence="4 5">
    <name type="scientific">Noviherbaspirillum autotrophicum</name>
    <dbReference type="NCBI Taxonomy" id="709839"/>
    <lineage>
        <taxon>Bacteria</taxon>
        <taxon>Pseudomonadati</taxon>
        <taxon>Pseudomonadota</taxon>
        <taxon>Betaproteobacteria</taxon>
        <taxon>Burkholderiales</taxon>
        <taxon>Oxalobacteraceae</taxon>
        <taxon>Noviherbaspirillum</taxon>
    </lineage>
</organism>
<dbReference type="PANTHER" id="PTHR10963:SF55">
    <property type="entry name" value="GLYCOSIDE HYDROLASE FAMILY 16 PROTEIN"/>
    <property type="match status" value="1"/>
</dbReference>
<dbReference type="InterPro" id="IPR013320">
    <property type="entry name" value="ConA-like_dom_sf"/>
</dbReference>
<gene>
    <name evidence="4" type="ORF">TSA66_24440</name>
</gene>
<reference evidence="4 5" key="1">
    <citation type="submission" date="2014-12" db="EMBL/GenBank/DDBJ databases">
        <title>Denitrispirillum autotrophicum gen. nov., sp. nov., Denitrifying, Facultatively Autotrophic Bacteria Isolated from Rice Paddy Soil.</title>
        <authorList>
            <person name="Ishii S."/>
            <person name="Ashida N."/>
            <person name="Ohno H."/>
            <person name="Otsuka S."/>
            <person name="Yokota A."/>
            <person name="Senoo K."/>
        </authorList>
    </citation>
    <scope>NUCLEOTIDE SEQUENCE [LARGE SCALE GENOMIC DNA]</scope>
    <source>
        <strain evidence="4 5">TSA66</strain>
    </source>
</reference>
<proteinExistence type="inferred from homology"/>
<keyword evidence="5" id="KW-1185">Reference proteome</keyword>
<evidence type="ECO:0000313" key="5">
    <source>
        <dbReference type="Proteomes" id="UP000031572"/>
    </source>
</evidence>
<dbReference type="CDD" id="cd08023">
    <property type="entry name" value="GH16_laminarinase_like"/>
    <property type="match status" value="1"/>
</dbReference>
<dbReference type="SUPFAM" id="SSF49899">
    <property type="entry name" value="Concanavalin A-like lectins/glucanases"/>
    <property type="match status" value="1"/>
</dbReference>
<evidence type="ECO:0000313" key="4">
    <source>
        <dbReference type="EMBL" id="KIF83264.1"/>
    </source>
</evidence>
<dbReference type="Gene3D" id="2.60.120.200">
    <property type="match status" value="1"/>
</dbReference>
<feature type="domain" description="GH16" evidence="3">
    <location>
        <begin position="42"/>
        <end position="256"/>
    </location>
</feature>
<dbReference type="Pfam" id="PF00722">
    <property type="entry name" value="Glyco_hydro_16"/>
    <property type="match status" value="1"/>
</dbReference>
<dbReference type="Proteomes" id="UP000031572">
    <property type="component" value="Unassembled WGS sequence"/>
</dbReference>
<keyword evidence="2" id="KW-0732">Signal</keyword>
<feature type="signal peptide" evidence="2">
    <location>
        <begin position="1"/>
        <end position="23"/>
    </location>
</feature>
<dbReference type="PANTHER" id="PTHR10963">
    <property type="entry name" value="GLYCOSYL HYDROLASE-RELATED"/>
    <property type="match status" value="1"/>
</dbReference>
<evidence type="ECO:0000256" key="1">
    <source>
        <dbReference type="ARBA" id="ARBA00006865"/>
    </source>
</evidence>
<dbReference type="RefSeq" id="WP_040041893.1">
    <property type="nucleotide sequence ID" value="NZ_JWJG01000028.1"/>
</dbReference>
<dbReference type="PROSITE" id="PS51762">
    <property type="entry name" value="GH16_2"/>
    <property type="match status" value="1"/>
</dbReference>
<dbReference type="GO" id="GO:0005975">
    <property type="term" value="P:carbohydrate metabolic process"/>
    <property type="evidence" value="ECO:0007669"/>
    <property type="project" value="InterPro"/>
</dbReference>
<evidence type="ECO:0000256" key="2">
    <source>
        <dbReference type="SAM" id="SignalP"/>
    </source>
</evidence>
<comment type="caution">
    <text evidence="4">The sequence shown here is derived from an EMBL/GenBank/DDBJ whole genome shotgun (WGS) entry which is preliminary data.</text>
</comment>
<feature type="chain" id="PRO_5002158778" description="GH16 domain-containing protein" evidence="2">
    <location>
        <begin position="24"/>
        <end position="256"/>
    </location>
</feature>
<dbReference type="STRING" id="709839.TSA66_24440"/>
<dbReference type="InterPro" id="IPR050546">
    <property type="entry name" value="Glycosyl_Hydrlase_16"/>
</dbReference>
<dbReference type="EMBL" id="JWJG01000028">
    <property type="protein sequence ID" value="KIF83264.1"/>
    <property type="molecule type" value="Genomic_DNA"/>
</dbReference>
<dbReference type="OrthoDB" id="9809583at2"/>
<evidence type="ECO:0000259" key="3">
    <source>
        <dbReference type="PROSITE" id="PS51762"/>
    </source>
</evidence>
<dbReference type="AlphaFoldDB" id="A0A0C2BT95"/>
<protein>
    <recommendedName>
        <fullName evidence="3">GH16 domain-containing protein</fullName>
    </recommendedName>
</protein>
<name>A0A0C2BT95_9BURK</name>
<comment type="similarity">
    <text evidence="1">Belongs to the glycosyl hydrolase 16 family.</text>
</comment>